<feature type="transmembrane region" description="Helical" evidence="1">
    <location>
        <begin position="125"/>
        <end position="144"/>
    </location>
</feature>
<dbReference type="OrthoDB" id="1683771at2"/>
<name>A0A0Q3T8X5_9BACI</name>
<keyword evidence="1" id="KW-0472">Membrane</keyword>
<feature type="transmembrane region" description="Helical" evidence="1">
    <location>
        <begin position="32"/>
        <end position="49"/>
    </location>
</feature>
<dbReference type="Proteomes" id="UP000051888">
    <property type="component" value="Unassembled WGS sequence"/>
</dbReference>
<evidence type="ECO:0000313" key="3">
    <source>
        <dbReference type="Proteomes" id="UP000051888"/>
    </source>
</evidence>
<dbReference type="AlphaFoldDB" id="A0A0Q3T8X5"/>
<dbReference type="RefSeq" id="WP_055742054.1">
    <property type="nucleotide sequence ID" value="NZ_JAAIWL010000036.1"/>
</dbReference>
<sequence>MSMKMRIFLNIAMVLLSWSTLPFYGLQNMKRFFPVSLLIGVIEAVNVLIGKKRKWWVFYHKPNSYLFNEFPFNIGPFLIGSMWILKWTYGKFFRFVLLNAIVNAFFAFPFSVLSKKIRYYTLVRFNHFQFFLYFFLKAFVFYWLQYLYEKKTTKLRVIAITKKTC</sequence>
<evidence type="ECO:0000313" key="2">
    <source>
        <dbReference type="EMBL" id="KQL50446.1"/>
    </source>
</evidence>
<reference evidence="2 3" key="1">
    <citation type="submission" date="2015-09" db="EMBL/GenBank/DDBJ databases">
        <title>Genome sequencing project for genomic taxonomy and phylogenomics of Bacillus-like bacteria.</title>
        <authorList>
            <person name="Liu B."/>
            <person name="Wang J."/>
            <person name="Zhu Y."/>
            <person name="Liu G."/>
            <person name="Chen Q."/>
            <person name="Chen Z."/>
            <person name="Lan J."/>
            <person name="Che J."/>
            <person name="Ge C."/>
            <person name="Shi H."/>
            <person name="Pan Z."/>
            <person name="Liu X."/>
        </authorList>
    </citation>
    <scope>NUCLEOTIDE SEQUENCE [LARGE SCALE GENOMIC DNA]</scope>
    <source>
        <strain evidence="2 3">LMG 18435</strain>
    </source>
</reference>
<keyword evidence="1" id="KW-0812">Transmembrane</keyword>
<organism evidence="2 3">
    <name type="scientific">Heyndrickxia shackletonii</name>
    <dbReference type="NCBI Taxonomy" id="157838"/>
    <lineage>
        <taxon>Bacteria</taxon>
        <taxon>Bacillati</taxon>
        <taxon>Bacillota</taxon>
        <taxon>Bacilli</taxon>
        <taxon>Bacillales</taxon>
        <taxon>Bacillaceae</taxon>
        <taxon>Heyndrickxia</taxon>
    </lineage>
</organism>
<keyword evidence="3" id="KW-1185">Reference proteome</keyword>
<accession>A0A0Q3T8X5</accession>
<gene>
    <name evidence="2" type="ORF">AN964_22570</name>
</gene>
<proteinExistence type="predicted"/>
<keyword evidence="1" id="KW-1133">Transmembrane helix</keyword>
<dbReference type="EMBL" id="LJJC01000015">
    <property type="protein sequence ID" value="KQL50446.1"/>
    <property type="molecule type" value="Genomic_DNA"/>
</dbReference>
<protein>
    <submittedName>
        <fullName evidence="2">Uncharacterized protein</fullName>
    </submittedName>
</protein>
<evidence type="ECO:0000256" key="1">
    <source>
        <dbReference type="SAM" id="Phobius"/>
    </source>
</evidence>
<comment type="caution">
    <text evidence="2">The sequence shown here is derived from an EMBL/GenBank/DDBJ whole genome shotgun (WGS) entry which is preliminary data.</text>
</comment>
<feature type="transmembrane region" description="Helical" evidence="1">
    <location>
        <begin position="7"/>
        <end position="26"/>
    </location>
</feature>
<dbReference type="STRING" id="157838.AN964_22570"/>
<feature type="transmembrane region" description="Helical" evidence="1">
    <location>
        <begin position="95"/>
        <end position="113"/>
    </location>
</feature>
<dbReference type="PATRIC" id="fig|157838.3.peg.4950"/>
<feature type="transmembrane region" description="Helical" evidence="1">
    <location>
        <begin position="70"/>
        <end position="89"/>
    </location>
</feature>